<name>A0A9P6DEX6_PLEER</name>
<organism evidence="1 2">
    <name type="scientific">Pleurotus eryngii</name>
    <name type="common">Boletus of the steppes</name>
    <dbReference type="NCBI Taxonomy" id="5323"/>
    <lineage>
        <taxon>Eukaryota</taxon>
        <taxon>Fungi</taxon>
        <taxon>Dikarya</taxon>
        <taxon>Basidiomycota</taxon>
        <taxon>Agaricomycotina</taxon>
        <taxon>Agaricomycetes</taxon>
        <taxon>Agaricomycetidae</taxon>
        <taxon>Agaricales</taxon>
        <taxon>Pleurotineae</taxon>
        <taxon>Pleurotaceae</taxon>
        <taxon>Pleurotus</taxon>
    </lineage>
</organism>
<proteinExistence type="predicted"/>
<evidence type="ECO:0000313" key="2">
    <source>
        <dbReference type="Proteomes" id="UP000807025"/>
    </source>
</evidence>
<evidence type="ECO:0000313" key="1">
    <source>
        <dbReference type="EMBL" id="KAF9493778.1"/>
    </source>
</evidence>
<sequence length="58" mass="7034">TKKENATIAQHIEILDWMKNNPRESQKSTAKHWNRIYPNLQLTQLTISSWRVNETKWR</sequence>
<dbReference type="AlphaFoldDB" id="A0A9P6DEX6"/>
<accession>A0A9P6DEX6</accession>
<comment type="caution">
    <text evidence="1">The sequence shown here is derived from an EMBL/GenBank/DDBJ whole genome shotgun (WGS) entry which is preliminary data.</text>
</comment>
<dbReference type="OrthoDB" id="2507562at2759"/>
<protein>
    <submittedName>
        <fullName evidence="1">Uncharacterized protein</fullName>
    </submittedName>
</protein>
<feature type="non-terminal residue" evidence="1">
    <location>
        <position position="1"/>
    </location>
</feature>
<reference evidence="1" key="1">
    <citation type="submission" date="2020-11" db="EMBL/GenBank/DDBJ databases">
        <authorList>
            <consortium name="DOE Joint Genome Institute"/>
            <person name="Ahrendt S."/>
            <person name="Riley R."/>
            <person name="Andreopoulos W."/>
            <person name="Labutti K."/>
            <person name="Pangilinan J."/>
            <person name="Ruiz-Duenas F.J."/>
            <person name="Barrasa J.M."/>
            <person name="Sanchez-Garcia M."/>
            <person name="Camarero S."/>
            <person name="Miyauchi S."/>
            <person name="Serrano A."/>
            <person name="Linde D."/>
            <person name="Babiker R."/>
            <person name="Drula E."/>
            <person name="Ayuso-Fernandez I."/>
            <person name="Pacheco R."/>
            <person name="Padilla G."/>
            <person name="Ferreira P."/>
            <person name="Barriuso J."/>
            <person name="Kellner H."/>
            <person name="Castanera R."/>
            <person name="Alfaro M."/>
            <person name="Ramirez L."/>
            <person name="Pisabarro A.G."/>
            <person name="Kuo A."/>
            <person name="Tritt A."/>
            <person name="Lipzen A."/>
            <person name="He G."/>
            <person name="Yan M."/>
            <person name="Ng V."/>
            <person name="Cullen D."/>
            <person name="Martin F."/>
            <person name="Rosso M.-N."/>
            <person name="Henrissat B."/>
            <person name="Hibbett D."/>
            <person name="Martinez A.T."/>
            <person name="Grigoriev I.V."/>
        </authorList>
    </citation>
    <scope>NUCLEOTIDE SEQUENCE</scope>
    <source>
        <strain evidence="1">ATCC 90797</strain>
    </source>
</reference>
<gene>
    <name evidence="1" type="ORF">BDN71DRAFT_1367278</name>
</gene>
<dbReference type="Proteomes" id="UP000807025">
    <property type="component" value="Unassembled WGS sequence"/>
</dbReference>
<keyword evidence="2" id="KW-1185">Reference proteome</keyword>
<dbReference type="EMBL" id="MU154581">
    <property type="protein sequence ID" value="KAF9493778.1"/>
    <property type="molecule type" value="Genomic_DNA"/>
</dbReference>
<feature type="non-terminal residue" evidence="1">
    <location>
        <position position="58"/>
    </location>
</feature>